<protein>
    <submittedName>
        <fullName evidence="1">Uncharacterized protein</fullName>
    </submittedName>
</protein>
<reference evidence="1 2" key="2">
    <citation type="journal article" date="2023" name="Mol. Biol. Evol.">
        <title>Genomics of Secondarily Temperate Adaptation in the Only Non-Antarctic Icefish.</title>
        <authorList>
            <person name="Rivera-Colon A.G."/>
            <person name="Rayamajhi N."/>
            <person name="Minhas B.F."/>
            <person name="Madrigal G."/>
            <person name="Bilyk K.T."/>
            <person name="Yoon V."/>
            <person name="Hune M."/>
            <person name="Gregory S."/>
            <person name="Cheng C.H.C."/>
            <person name="Catchen J.M."/>
        </authorList>
    </citation>
    <scope>NUCLEOTIDE SEQUENCE [LARGE SCALE GENOMIC DNA]</scope>
    <source>
        <strain evidence="1">JMC-PN-2008</strain>
    </source>
</reference>
<dbReference type="Proteomes" id="UP001346869">
    <property type="component" value="Unassembled WGS sequence"/>
</dbReference>
<keyword evidence="2" id="KW-1185">Reference proteome</keyword>
<dbReference type="AlphaFoldDB" id="A0AAN7X5J4"/>
<organism evidence="1 2">
    <name type="scientific">Eleginops maclovinus</name>
    <name type="common">Patagonian blennie</name>
    <name type="synonym">Eleginus maclovinus</name>
    <dbReference type="NCBI Taxonomy" id="56733"/>
    <lineage>
        <taxon>Eukaryota</taxon>
        <taxon>Metazoa</taxon>
        <taxon>Chordata</taxon>
        <taxon>Craniata</taxon>
        <taxon>Vertebrata</taxon>
        <taxon>Euteleostomi</taxon>
        <taxon>Actinopterygii</taxon>
        <taxon>Neopterygii</taxon>
        <taxon>Teleostei</taxon>
        <taxon>Neoteleostei</taxon>
        <taxon>Acanthomorphata</taxon>
        <taxon>Eupercaria</taxon>
        <taxon>Perciformes</taxon>
        <taxon>Notothenioidei</taxon>
        <taxon>Eleginopidae</taxon>
        <taxon>Eleginops</taxon>
    </lineage>
</organism>
<reference evidence="1 2" key="1">
    <citation type="journal article" date="2023" name="Genes (Basel)">
        <title>Chromosome-Level Genome Assembly and Circadian Gene Repertoire of the Patagonia Blennie Eleginops maclovinus-The Closest Ancestral Proxy of Antarctic Cryonotothenioids.</title>
        <authorList>
            <person name="Cheng C.C."/>
            <person name="Rivera-Colon A.G."/>
            <person name="Minhas B.F."/>
            <person name="Wilson L."/>
            <person name="Rayamajhi N."/>
            <person name="Vargas-Chacoff L."/>
            <person name="Catchen J.M."/>
        </authorList>
    </citation>
    <scope>NUCLEOTIDE SEQUENCE [LARGE SCALE GENOMIC DNA]</scope>
    <source>
        <strain evidence="1">JMC-PN-2008</strain>
    </source>
</reference>
<name>A0AAN7X5J4_ELEMC</name>
<proteinExistence type="predicted"/>
<evidence type="ECO:0000313" key="1">
    <source>
        <dbReference type="EMBL" id="KAK5854394.1"/>
    </source>
</evidence>
<dbReference type="EMBL" id="JAUZQC010000019">
    <property type="protein sequence ID" value="KAK5854394.1"/>
    <property type="molecule type" value="Genomic_DNA"/>
</dbReference>
<accession>A0AAN7X5J4</accession>
<sequence length="75" mass="8823">MTLLYGRHSLTYVFLIAPDGLEQHVYRRWLLLSTSSPRQAALWQRAWRKTLISIDPELHEKEPAGHDRSRRGVKL</sequence>
<evidence type="ECO:0000313" key="2">
    <source>
        <dbReference type="Proteomes" id="UP001346869"/>
    </source>
</evidence>
<comment type="caution">
    <text evidence="1">The sequence shown here is derived from an EMBL/GenBank/DDBJ whole genome shotgun (WGS) entry which is preliminary data.</text>
</comment>
<gene>
    <name evidence="1" type="ORF">PBY51_015466</name>
</gene>